<organism evidence="1 2">
    <name type="scientific">Frigoriglobus tundricola</name>
    <dbReference type="NCBI Taxonomy" id="2774151"/>
    <lineage>
        <taxon>Bacteria</taxon>
        <taxon>Pseudomonadati</taxon>
        <taxon>Planctomycetota</taxon>
        <taxon>Planctomycetia</taxon>
        <taxon>Gemmatales</taxon>
        <taxon>Gemmataceae</taxon>
        <taxon>Frigoriglobus</taxon>
    </lineage>
</organism>
<name>A0A6M5YG53_9BACT</name>
<protein>
    <submittedName>
        <fullName evidence="1">Uncharacterized protein</fullName>
    </submittedName>
</protein>
<keyword evidence="2" id="KW-1185">Reference proteome</keyword>
<dbReference type="KEGG" id="ftj:FTUN_0081"/>
<sequence>MEFDARRHVFETIGWVPMIRSPRTRTWVTRTVDGRQVLRTGP</sequence>
<reference evidence="2" key="1">
    <citation type="submission" date="2020-05" db="EMBL/GenBank/DDBJ databases">
        <title>Frigoriglobus tundricola gen. nov., sp. nov., a psychrotolerant cellulolytic planctomycete of the family Gemmataceae with two divergent copies of 16S rRNA gene.</title>
        <authorList>
            <person name="Kulichevskaya I.S."/>
            <person name="Ivanova A.A."/>
            <person name="Naumoff D.G."/>
            <person name="Beletsky A.V."/>
            <person name="Rijpstra W.I.C."/>
            <person name="Sinninghe Damste J.S."/>
            <person name="Mardanov A.V."/>
            <person name="Ravin N.V."/>
            <person name="Dedysh S.N."/>
        </authorList>
    </citation>
    <scope>NUCLEOTIDE SEQUENCE [LARGE SCALE GENOMIC DNA]</scope>
    <source>
        <strain evidence="2">PL17</strain>
    </source>
</reference>
<accession>A0A6M5YG53</accession>
<dbReference type="EMBL" id="CP053452">
    <property type="protein sequence ID" value="QJW92584.1"/>
    <property type="molecule type" value="Genomic_DNA"/>
</dbReference>
<evidence type="ECO:0000313" key="1">
    <source>
        <dbReference type="EMBL" id="QJW92584.1"/>
    </source>
</evidence>
<evidence type="ECO:0000313" key="2">
    <source>
        <dbReference type="Proteomes" id="UP000503447"/>
    </source>
</evidence>
<gene>
    <name evidence="1" type="ORF">FTUN_0081</name>
</gene>
<dbReference type="AlphaFoldDB" id="A0A6M5YG53"/>
<dbReference type="Proteomes" id="UP000503447">
    <property type="component" value="Chromosome"/>
</dbReference>
<proteinExistence type="predicted"/>